<dbReference type="RefSeq" id="WP_075172125.1">
    <property type="nucleotide sequence ID" value="NZ_CAXHZV010000001.1"/>
</dbReference>
<sequence>MRTQEAENPLLDSEFFWYSILEGDQIIIEVDYFVDHELVLRRGRPYQVLSKIETDSCNMAFIVESDITGQLVFIHPFMIDDYILNPQRPSIN</sequence>
<evidence type="ECO:0000313" key="1">
    <source>
        <dbReference type="EMBL" id="MDO6452443.1"/>
    </source>
</evidence>
<name>A0AAW7XDW5_9GAMM</name>
<dbReference type="GeneID" id="89456210"/>
<gene>
    <name evidence="1" type="ORF">Q4490_02590</name>
</gene>
<proteinExistence type="predicted"/>
<evidence type="ECO:0000313" key="2">
    <source>
        <dbReference type="Proteomes" id="UP001169862"/>
    </source>
</evidence>
<protein>
    <submittedName>
        <fullName evidence="1">Uncharacterized protein</fullName>
    </submittedName>
</protein>
<dbReference type="EMBL" id="JAUOPG010000001">
    <property type="protein sequence ID" value="MDO6452443.1"/>
    <property type="molecule type" value="Genomic_DNA"/>
</dbReference>
<reference evidence="1" key="1">
    <citation type="submission" date="2023-07" db="EMBL/GenBank/DDBJ databases">
        <title>Genome content predicts the carbon catabolic preferences of heterotrophic bacteria.</title>
        <authorList>
            <person name="Gralka M."/>
        </authorList>
    </citation>
    <scope>NUCLEOTIDE SEQUENCE</scope>
    <source>
        <strain evidence="1">I2M16</strain>
    </source>
</reference>
<organism evidence="1 2">
    <name type="scientific">Neptunomonas phycophila</name>
    <dbReference type="NCBI Taxonomy" id="1572645"/>
    <lineage>
        <taxon>Bacteria</taxon>
        <taxon>Pseudomonadati</taxon>
        <taxon>Pseudomonadota</taxon>
        <taxon>Gammaproteobacteria</taxon>
        <taxon>Oceanospirillales</taxon>
        <taxon>Oceanospirillaceae</taxon>
        <taxon>Neptunomonas</taxon>
    </lineage>
</organism>
<accession>A0AAW7XDW5</accession>
<comment type="caution">
    <text evidence="1">The sequence shown here is derived from an EMBL/GenBank/DDBJ whole genome shotgun (WGS) entry which is preliminary data.</text>
</comment>
<dbReference type="Proteomes" id="UP001169862">
    <property type="component" value="Unassembled WGS sequence"/>
</dbReference>
<dbReference type="AlphaFoldDB" id="A0AAW7XDW5"/>